<dbReference type="EMBL" id="CM043776">
    <property type="protein sequence ID" value="KAI4838711.1"/>
    <property type="molecule type" value="Genomic_DNA"/>
</dbReference>
<name>A0ACB9YB08_PLABR</name>
<accession>A0ACB9YB08</accession>
<proteinExistence type="predicted"/>
<comment type="caution">
    <text evidence="1">The sequence shown here is derived from an EMBL/GenBank/DDBJ whole genome shotgun (WGS) entry which is preliminary data.</text>
</comment>
<protein>
    <submittedName>
        <fullName evidence="1">Uncharacterized protein</fullName>
    </submittedName>
</protein>
<dbReference type="Proteomes" id="UP001056978">
    <property type="component" value="Chromosome 8"/>
</dbReference>
<keyword evidence="2" id="KW-1185">Reference proteome</keyword>
<organism evidence="1 2">
    <name type="scientific">Plasmodium brasilianum</name>
    <dbReference type="NCBI Taxonomy" id="5824"/>
    <lineage>
        <taxon>Eukaryota</taxon>
        <taxon>Sar</taxon>
        <taxon>Alveolata</taxon>
        <taxon>Apicomplexa</taxon>
        <taxon>Aconoidasida</taxon>
        <taxon>Haemosporida</taxon>
        <taxon>Plasmodiidae</taxon>
        <taxon>Plasmodium</taxon>
        <taxon>Plasmodium (Plasmodium)</taxon>
    </lineage>
</organism>
<evidence type="ECO:0000313" key="2">
    <source>
        <dbReference type="Proteomes" id="UP001056978"/>
    </source>
</evidence>
<gene>
    <name evidence="1" type="ORF">MKS88_002216</name>
</gene>
<evidence type="ECO:0000313" key="1">
    <source>
        <dbReference type="EMBL" id="KAI4838711.1"/>
    </source>
</evidence>
<sequence>MNFYLIKDIITSNDSNMNGKINYFILCIIDKSLDYINYENRTLNSKNDKLLSESKCKTKNVIFRDTLLRNEYYNSENKEDNLESTGKDNSICSSNKLGKEYASVICKPFISIDNFFEKLLYI</sequence>
<reference evidence="1" key="1">
    <citation type="submission" date="2022-06" db="EMBL/GenBank/DDBJ databases">
        <title>The First Complete Genome of the Simian Malaria Parasite Plasmodium brasilianum.</title>
        <authorList>
            <person name="Bajic M."/>
            <person name="Ravishankar S."/>
        </authorList>
    </citation>
    <scope>NUCLEOTIDE SEQUENCE</scope>
    <source>
        <strain evidence="1">Bolivian I</strain>
    </source>
</reference>